<dbReference type="Proteomes" id="UP001055460">
    <property type="component" value="Plasmid pA"/>
</dbReference>
<evidence type="ECO:0000256" key="2">
    <source>
        <dbReference type="ARBA" id="ARBA00023315"/>
    </source>
</evidence>
<evidence type="ECO:0000313" key="4">
    <source>
        <dbReference type="EMBL" id="USJ26634.1"/>
    </source>
</evidence>
<keyword evidence="2 4" id="KW-0012">Acyltransferase</keyword>
<evidence type="ECO:0000256" key="1">
    <source>
        <dbReference type="ARBA" id="ARBA00022679"/>
    </source>
</evidence>
<dbReference type="AlphaFoldDB" id="A0A9Q9DCM6"/>
<dbReference type="Gene3D" id="3.40.630.30">
    <property type="match status" value="1"/>
</dbReference>
<dbReference type="EC" id="2.3.1.-" evidence="4"/>
<dbReference type="PROSITE" id="PS51186">
    <property type="entry name" value="GNAT"/>
    <property type="match status" value="1"/>
</dbReference>
<dbReference type="InterPro" id="IPR000182">
    <property type="entry name" value="GNAT_dom"/>
</dbReference>
<feature type="domain" description="N-acetyltransferase" evidence="3">
    <location>
        <begin position="5"/>
        <end position="169"/>
    </location>
</feature>
<evidence type="ECO:0000313" key="5">
    <source>
        <dbReference type="Proteomes" id="UP001055460"/>
    </source>
</evidence>
<evidence type="ECO:0000259" key="3">
    <source>
        <dbReference type="PROSITE" id="PS51186"/>
    </source>
</evidence>
<dbReference type="Pfam" id="PF00583">
    <property type="entry name" value="Acetyltransf_1"/>
    <property type="match status" value="1"/>
</dbReference>
<dbReference type="EMBL" id="CP098808">
    <property type="protein sequence ID" value="USJ26634.1"/>
    <property type="molecule type" value="Genomic_DNA"/>
</dbReference>
<accession>A0A9Q9DCM6</accession>
<dbReference type="RefSeq" id="WP_252160853.1">
    <property type="nucleotide sequence ID" value="NZ_CP098808.1"/>
</dbReference>
<organism evidence="4 5">
    <name type="scientific">Ensifer adhaerens</name>
    <name type="common">Sinorhizobium morelense</name>
    <dbReference type="NCBI Taxonomy" id="106592"/>
    <lineage>
        <taxon>Bacteria</taxon>
        <taxon>Pseudomonadati</taxon>
        <taxon>Pseudomonadota</taxon>
        <taxon>Alphaproteobacteria</taxon>
        <taxon>Hyphomicrobiales</taxon>
        <taxon>Rhizobiaceae</taxon>
        <taxon>Sinorhizobium/Ensifer group</taxon>
        <taxon>Ensifer</taxon>
    </lineage>
</organism>
<name>A0A9Q9DCM6_ENSAD</name>
<keyword evidence="4" id="KW-0614">Plasmid</keyword>
<sequence>MTNDMTIRRATVADASSLAAISLEVWLNTYIRDGVNAFFADYSLEQFTTARFEEILGDRNETVWVSQNVVGIDGYLRMSANSPAPVDIASDLEITTLYVQPHHHGRGLGKALLKTGLQFCLHTGQPGTWLAVNAENEKATAFYLASGFEMAGQTHFTIGDQVYPNHVLQFRLDR</sequence>
<dbReference type="SUPFAM" id="SSF55729">
    <property type="entry name" value="Acyl-CoA N-acyltransferases (Nat)"/>
    <property type="match status" value="1"/>
</dbReference>
<keyword evidence="1 4" id="KW-0808">Transferase</keyword>
<proteinExistence type="predicted"/>
<protein>
    <submittedName>
        <fullName evidence="4">GNAT family N-acetyltransferase</fullName>
        <ecNumber evidence="4">2.3.1.-</ecNumber>
    </submittedName>
</protein>
<dbReference type="InterPro" id="IPR050832">
    <property type="entry name" value="Bact_Acetyltransf"/>
</dbReference>
<gene>
    <name evidence="4" type="ORF">NE863_22075</name>
</gene>
<dbReference type="PANTHER" id="PTHR43877">
    <property type="entry name" value="AMINOALKYLPHOSPHONATE N-ACETYLTRANSFERASE-RELATED-RELATED"/>
    <property type="match status" value="1"/>
</dbReference>
<dbReference type="InterPro" id="IPR016181">
    <property type="entry name" value="Acyl_CoA_acyltransferase"/>
</dbReference>
<reference evidence="4" key="1">
    <citation type="submission" date="2022-06" db="EMBL/GenBank/DDBJ databases">
        <title>Physiological and biochemical characterization and genomic elucidation of a strain of the genus Ensifer adhaerens M8 that combines arsenic oxidation and chromium reduction.</title>
        <authorList>
            <person name="Li X."/>
            <person name="Yu c."/>
        </authorList>
    </citation>
    <scope>NUCLEOTIDE SEQUENCE</scope>
    <source>
        <strain evidence="4">M8</strain>
        <plasmid evidence="4">pA</plasmid>
    </source>
</reference>
<dbReference type="GO" id="GO:0016747">
    <property type="term" value="F:acyltransferase activity, transferring groups other than amino-acyl groups"/>
    <property type="evidence" value="ECO:0007669"/>
    <property type="project" value="InterPro"/>
</dbReference>
<dbReference type="CDD" id="cd04301">
    <property type="entry name" value="NAT_SF"/>
    <property type="match status" value="1"/>
</dbReference>
<geneLocation type="plasmid" evidence="4 5">
    <name>pA</name>
</geneLocation>